<reference evidence="1 2" key="1">
    <citation type="submission" date="2017-11" db="EMBL/GenBank/DDBJ databases">
        <title>De novo assembly and phasing of dikaryotic genomes from two isolates of Puccinia coronata f. sp. avenae, the causal agent of oat crown rust.</title>
        <authorList>
            <person name="Miller M.E."/>
            <person name="Zhang Y."/>
            <person name="Omidvar V."/>
            <person name="Sperschneider J."/>
            <person name="Schwessinger B."/>
            <person name="Raley C."/>
            <person name="Palmer J.M."/>
            <person name="Garnica D."/>
            <person name="Upadhyaya N."/>
            <person name="Rathjen J."/>
            <person name="Taylor J.M."/>
            <person name="Park R.F."/>
            <person name="Dodds P.N."/>
            <person name="Hirsch C.D."/>
            <person name="Kianian S.F."/>
            <person name="Figueroa M."/>
        </authorList>
    </citation>
    <scope>NUCLEOTIDE SEQUENCE [LARGE SCALE GENOMIC DNA]</scope>
    <source>
        <strain evidence="1">12SD80</strain>
    </source>
</reference>
<accession>A0A2N5V3B1</accession>
<comment type="caution">
    <text evidence="1">The sequence shown here is derived from an EMBL/GenBank/DDBJ whole genome shotgun (WGS) entry which is preliminary data.</text>
</comment>
<proteinExistence type="predicted"/>
<protein>
    <submittedName>
        <fullName evidence="1">Uncharacterized protein</fullName>
    </submittedName>
</protein>
<evidence type="ECO:0000313" key="2">
    <source>
        <dbReference type="Proteomes" id="UP000235392"/>
    </source>
</evidence>
<dbReference type="AlphaFoldDB" id="A0A2N5V3B1"/>
<sequence length="51" mass="5921">MSKLVFFVIEDESCDFVVDYDYFEDKVEAGDLIWVSGKLAVQEGHEVYNKL</sequence>
<gene>
    <name evidence="1" type="ORF">PCASD_11481</name>
</gene>
<dbReference type="EMBL" id="PGCI01000057">
    <property type="protein sequence ID" value="PLW44492.1"/>
    <property type="molecule type" value="Genomic_DNA"/>
</dbReference>
<dbReference type="Proteomes" id="UP000235392">
    <property type="component" value="Unassembled WGS sequence"/>
</dbReference>
<name>A0A2N5V3B1_9BASI</name>
<evidence type="ECO:0000313" key="1">
    <source>
        <dbReference type="EMBL" id="PLW44492.1"/>
    </source>
</evidence>
<organism evidence="1 2">
    <name type="scientific">Puccinia coronata f. sp. avenae</name>
    <dbReference type="NCBI Taxonomy" id="200324"/>
    <lineage>
        <taxon>Eukaryota</taxon>
        <taxon>Fungi</taxon>
        <taxon>Dikarya</taxon>
        <taxon>Basidiomycota</taxon>
        <taxon>Pucciniomycotina</taxon>
        <taxon>Pucciniomycetes</taxon>
        <taxon>Pucciniales</taxon>
        <taxon>Pucciniaceae</taxon>
        <taxon>Puccinia</taxon>
    </lineage>
</organism>